<evidence type="ECO:0000313" key="3">
    <source>
        <dbReference type="Proteomes" id="UP000324800"/>
    </source>
</evidence>
<accession>A0A5J4V2T8</accession>
<dbReference type="GO" id="GO:0005739">
    <property type="term" value="C:mitochondrion"/>
    <property type="evidence" value="ECO:0007669"/>
    <property type="project" value="TreeGrafter"/>
</dbReference>
<dbReference type="EMBL" id="SNRW01010342">
    <property type="protein sequence ID" value="KAA6376710.1"/>
    <property type="molecule type" value="Genomic_DNA"/>
</dbReference>
<dbReference type="Pfam" id="PF03129">
    <property type="entry name" value="HGTP_anticodon"/>
    <property type="match status" value="1"/>
</dbReference>
<dbReference type="AlphaFoldDB" id="A0A5J4V2T8"/>
<dbReference type="GO" id="GO:0070150">
    <property type="term" value="P:mitochondrial glycyl-tRNA aminoacylation"/>
    <property type="evidence" value="ECO:0007669"/>
    <property type="project" value="TreeGrafter"/>
</dbReference>
<dbReference type="Gene3D" id="3.40.50.800">
    <property type="entry name" value="Anticodon-binding domain"/>
    <property type="match status" value="1"/>
</dbReference>
<dbReference type="SUPFAM" id="SSF52954">
    <property type="entry name" value="Class II aaRS ABD-related"/>
    <property type="match status" value="1"/>
</dbReference>
<organism evidence="2 3">
    <name type="scientific">Streblomastix strix</name>
    <dbReference type="NCBI Taxonomy" id="222440"/>
    <lineage>
        <taxon>Eukaryota</taxon>
        <taxon>Metamonada</taxon>
        <taxon>Preaxostyla</taxon>
        <taxon>Oxymonadida</taxon>
        <taxon>Streblomastigidae</taxon>
        <taxon>Streblomastix</taxon>
    </lineage>
</organism>
<dbReference type="InterPro" id="IPR036621">
    <property type="entry name" value="Anticodon-bd_dom_sf"/>
</dbReference>
<dbReference type="PANTHER" id="PTHR10745">
    <property type="entry name" value="GLYCYL-TRNA SYNTHETASE/DNA POLYMERASE SUBUNIT GAMMA-2"/>
    <property type="match status" value="1"/>
</dbReference>
<gene>
    <name evidence="2" type="ORF">EZS28_027762</name>
</gene>
<dbReference type="OrthoDB" id="57698at2759"/>
<evidence type="ECO:0000313" key="2">
    <source>
        <dbReference type="EMBL" id="KAA6376710.1"/>
    </source>
</evidence>
<feature type="domain" description="Anticodon-binding" evidence="1">
    <location>
        <begin position="8"/>
        <end position="100"/>
    </location>
</feature>
<name>A0A5J4V2T8_9EUKA</name>
<sequence>MLILHLSLQNAGLLQHFPTRIDKSGASIGRRYSRSYEIGIPLCITVDYASLDSDVEIKKEKSDEESGKESVRNRTVTIRERDSMDQIRVHRSVVVDVITRLVKQELLWSDALKQFPVADKKDQKE</sequence>
<evidence type="ECO:0000259" key="1">
    <source>
        <dbReference type="Pfam" id="PF03129"/>
    </source>
</evidence>
<comment type="caution">
    <text evidence="2">The sequence shown here is derived from an EMBL/GenBank/DDBJ whole genome shotgun (WGS) entry which is preliminary data.</text>
</comment>
<dbReference type="InterPro" id="IPR004154">
    <property type="entry name" value="Anticodon-bd"/>
</dbReference>
<protein>
    <recommendedName>
        <fullName evidence="1">Anticodon-binding domain-containing protein</fullName>
    </recommendedName>
</protein>
<dbReference type="PANTHER" id="PTHR10745:SF0">
    <property type="entry name" value="GLYCINE--TRNA LIGASE"/>
    <property type="match status" value="1"/>
</dbReference>
<proteinExistence type="predicted"/>
<dbReference type="GO" id="GO:0004820">
    <property type="term" value="F:glycine-tRNA ligase activity"/>
    <property type="evidence" value="ECO:0007669"/>
    <property type="project" value="TreeGrafter"/>
</dbReference>
<dbReference type="Proteomes" id="UP000324800">
    <property type="component" value="Unassembled WGS sequence"/>
</dbReference>
<dbReference type="InterPro" id="IPR027031">
    <property type="entry name" value="Gly-tRNA_synthase/POLG2"/>
</dbReference>
<reference evidence="2 3" key="1">
    <citation type="submission" date="2019-03" db="EMBL/GenBank/DDBJ databases">
        <title>Single cell metagenomics reveals metabolic interactions within the superorganism composed of flagellate Streblomastix strix and complex community of Bacteroidetes bacteria on its surface.</title>
        <authorList>
            <person name="Treitli S.C."/>
            <person name="Kolisko M."/>
            <person name="Husnik F."/>
            <person name="Keeling P."/>
            <person name="Hampl V."/>
        </authorList>
    </citation>
    <scope>NUCLEOTIDE SEQUENCE [LARGE SCALE GENOMIC DNA]</scope>
    <source>
        <strain evidence="2">ST1C</strain>
    </source>
</reference>